<accession>A0AA38TBM6</accession>
<evidence type="ECO:0000313" key="2">
    <source>
        <dbReference type="EMBL" id="KAJ9557064.1"/>
    </source>
</evidence>
<sequence length="219" mass="25030">MSVLRAAVPSAALLNRVNPNRWSRAHFPGVRYNILSSNSVECMNAHSRFPRKGAIVGFTEYFRSFQQEWYSKRLDLAEVRVQRRAVKSASWTAHDIGYGEYEVQHEYRDAIVHYFNKTCTCKNWQLSGLPSGHAIGDAAMHNLTDCSQLAFLYFTVDNLKATVSISLFHHVVSESVFKDVVDVNNTDIVTTSAQKVYLDKDHPVADKVKQQRPKKWMMC</sequence>
<name>A0AA38TBM6_9ASTR</name>
<gene>
    <name evidence="2" type="ORF">OSB04_011678</name>
</gene>
<evidence type="ECO:0000313" key="3">
    <source>
        <dbReference type="Proteomes" id="UP001172457"/>
    </source>
</evidence>
<dbReference type="PANTHER" id="PTHR31973:SF187">
    <property type="entry name" value="MUTATOR TRANSPOSASE MUDRA PROTEIN"/>
    <property type="match status" value="1"/>
</dbReference>
<organism evidence="2 3">
    <name type="scientific">Centaurea solstitialis</name>
    <name type="common">yellow star-thistle</name>
    <dbReference type="NCBI Taxonomy" id="347529"/>
    <lineage>
        <taxon>Eukaryota</taxon>
        <taxon>Viridiplantae</taxon>
        <taxon>Streptophyta</taxon>
        <taxon>Embryophyta</taxon>
        <taxon>Tracheophyta</taxon>
        <taxon>Spermatophyta</taxon>
        <taxon>Magnoliopsida</taxon>
        <taxon>eudicotyledons</taxon>
        <taxon>Gunneridae</taxon>
        <taxon>Pentapetalae</taxon>
        <taxon>asterids</taxon>
        <taxon>campanulids</taxon>
        <taxon>Asterales</taxon>
        <taxon>Asteraceae</taxon>
        <taxon>Carduoideae</taxon>
        <taxon>Cardueae</taxon>
        <taxon>Centaureinae</taxon>
        <taxon>Centaurea</taxon>
    </lineage>
</organism>
<keyword evidence="3" id="KW-1185">Reference proteome</keyword>
<reference evidence="2" key="1">
    <citation type="submission" date="2023-03" db="EMBL/GenBank/DDBJ databases">
        <title>Chromosome-scale reference genome and RAD-based genetic map of yellow starthistle (Centaurea solstitialis) reveal putative structural variation and QTLs associated with invader traits.</title>
        <authorList>
            <person name="Reatini B."/>
            <person name="Cang F.A."/>
            <person name="Jiang Q."/>
            <person name="Mckibben M.T.W."/>
            <person name="Barker M.S."/>
            <person name="Rieseberg L.H."/>
            <person name="Dlugosch K.M."/>
        </authorList>
    </citation>
    <scope>NUCLEOTIDE SEQUENCE</scope>
    <source>
        <strain evidence="2">CAN-66</strain>
        <tissue evidence="2">Leaf</tissue>
    </source>
</reference>
<dbReference type="InterPro" id="IPR006564">
    <property type="entry name" value="Znf_PMZ"/>
</dbReference>
<dbReference type="AlphaFoldDB" id="A0AA38TBM6"/>
<dbReference type="EMBL" id="JARYMX010000003">
    <property type="protein sequence ID" value="KAJ9557064.1"/>
    <property type="molecule type" value="Genomic_DNA"/>
</dbReference>
<dbReference type="Proteomes" id="UP001172457">
    <property type="component" value="Chromosome 3"/>
</dbReference>
<evidence type="ECO:0000259" key="1">
    <source>
        <dbReference type="SMART" id="SM00575"/>
    </source>
</evidence>
<dbReference type="SMART" id="SM00575">
    <property type="entry name" value="ZnF_PMZ"/>
    <property type="match status" value="1"/>
</dbReference>
<proteinExistence type="predicted"/>
<protein>
    <recommendedName>
        <fullName evidence="1">Zinc finger PMZ-type domain-containing protein</fullName>
    </recommendedName>
</protein>
<comment type="caution">
    <text evidence="2">The sequence shown here is derived from an EMBL/GenBank/DDBJ whole genome shotgun (WGS) entry which is preliminary data.</text>
</comment>
<dbReference type="GO" id="GO:0008270">
    <property type="term" value="F:zinc ion binding"/>
    <property type="evidence" value="ECO:0007669"/>
    <property type="project" value="InterPro"/>
</dbReference>
<feature type="domain" description="Zinc finger PMZ-type" evidence="1">
    <location>
        <begin position="117"/>
        <end position="144"/>
    </location>
</feature>
<dbReference type="PANTHER" id="PTHR31973">
    <property type="entry name" value="POLYPROTEIN, PUTATIVE-RELATED"/>
    <property type="match status" value="1"/>
</dbReference>